<dbReference type="EMBL" id="BQNB010011576">
    <property type="protein sequence ID" value="GJS92355.1"/>
    <property type="molecule type" value="Genomic_DNA"/>
</dbReference>
<dbReference type="Proteomes" id="UP001151760">
    <property type="component" value="Unassembled WGS sequence"/>
</dbReference>
<feature type="compositionally biased region" description="Polar residues" evidence="1">
    <location>
        <begin position="855"/>
        <end position="877"/>
    </location>
</feature>
<feature type="region of interest" description="Disordered" evidence="1">
    <location>
        <begin position="825"/>
        <end position="955"/>
    </location>
</feature>
<gene>
    <name evidence="2" type="ORF">Tco_0799323</name>
</gene>
<accession>A0ABQ4ZQ14</accession>
<keyword evidence="3" id="KW-1185">Reference proteome</keyword>
<feature type="region of interest" description="Disordered" evidence="1">
    <location>
        <begin position="434"/>
        <end position="545"/>
    </location>
</feature>
<feature type="region of interest" description="Disordered" evidence="1">
    <location>
        <begin position="569"/>
        <end position="643"/>
    </location>
</feature>
<evidence type="ECO:0000256" key="1">
    <source>
        <dbReference type="SAM" id="MobiDB-lite"/>
    </source>
</evidence>
<reference evidence="2" key="1">
    <citation type="journal article" date="2022" name="Int. J. Mol. Sci.">
        <title>Draft Genome of Tanacetum Coccineum: Genomic Comparison of Closely Related Tanacetum-Family Plants.</title>
        <authorList>
            <person name="Yamashiro T."/>
            <person name="Shiraishi A."/>
            <person name="Nakayama K."/>
            <person name="Satake H."/>
        </authorList>
    </citation>
    <scope>NUCLEOTIDE SEQUENCE</scope>
</reference>
<name>A0ABQ4ZQ14_9ASTR</name>
<evidence type="ECO:0000313" key="2">
    <source>
        <dbReference type="EMBL" id="GJS92355.1"/>
    </source>
</evidence>
<protein>
    <submittedName>
        <fullName evidence="2">Uncharacterized protein</fullName>
    </submittedName>
</protein>
<feature type="compositionally biased region" description="Basic and acidic residues" evidence="1">
    <location>
        <begin position="825"/>
        <end position="834"/>
    </location>
</feature>
<sequence>MDSRTADSLYAEMKDRIMVRQQRGFVDQTSDKVYVDEAGVVRYHLEVSNNWVCGYRYDTAIDTKAYADADQAKCQDTTRNNLHYGQEFTLRHHFIREQVEKGVVELYFVTTDYQLANIFTKALPRERFEFLLPRLGMKSMSPETLKRLQEEEEDYFRLQPAFQFEESMSPKRQLLLTTDKMANENVPAPAPTRSDDQILPFAAWVPIGKSNYVLDIQKKQKNPIFQISVDILQNTNFFRAFTASASVPAIYIQQETLNITPIDQAHQFVSPLSGDAIMDFVNELGYTKARLLDMIGPDTQFFRCFGGIITSMNIDYSELMWEEFVQAIQTFLTNKANLGSPTKKGGKDKPRVIPYCRFMKLIICHLGRTHNIHQRSTSPFHLAEEDLRLGNLKFVPKGEEDEVFGMPIPNELISNNIKNVPYYNAYMEMATKHDHKVAAKKEGKKKTASAKQLKPNPAKEKSSKPAPAPKSKITKEKSSKPFTLKPPKPKPAKEKSTKAAPLQKAGNGKVTKVRNVKNSFQLVDELDEEPAQPESEHQGEGEDYDVEQAIQMSLELFQAEGHAHVLDAETGVESDKTNSGGDTEILQISEEHGEDVDNQVNLEEKTTEFDQGQAGSDLGKTPESGPPPEQIFMDEDQAGPDPGVSRVALAGPDPEPTHDEFMANVYPSVHESLKFLADEHVILEDPLSSTGTLSSMKNLEDAYTIGDQFINDKSTEDEPKKLNVEAEVVSMVTVPIYQASSSVPPLSTPVIDLSPPKTNLGSMVFTLELKDLPHKIDETVCETVKEAVHVAFQAPLRDCFRDLPKANMKEILHQRMDEFLAEKAKSCKRRRDDQDPPPPPPDSDTSKKRRHASDASGSLQPPAPQTSVWKTSNTREASSSSSKQQSSPFSEQQVEDVPMPDTTYLSDSEDTDSAHLRKIKPRLEWLKPIPEEDIPETPEPDWSVPPNDLPELENN</sequence>
<reference evidence="2" key="2">
    <citation type="submission" date="2022-01" db="EMBL/GenBank/DDBJ databases">
        <authorList>
            <person name="Yamashiro T."/>
            <person name="Shiraishi A."/>
            <person name="Satake H."/>
            <person name="Nakayama K."/>
        </authorList>
    </citation>
    <scope>NUCLEOTIDE SEQUENCE</scope>
</reference>
<proteinExistence type="predicted"/>
<feature type="compositionally biased region" description="Low complexity" evidence="1">
    <location>
        <begin position="878"/>
        <end position="892"/>
    </location>
</feature>
<comment type="caution">
    <text evidence="2">The sequence shown here is derived from an EMBL/GenBank/DDBJ whole genome shotgun (WGS) entry which is preliminary data.</text>
</comment>
<evidence type="ECO:0000313" key="3">
    <source>
        <dbReference type="Proteomes" id="UP001151760"/>
    </source>
</evidence>
<organism evidence="2 3">
    <name type="scientific">Tanacetum coccineum</name>
    <dbReference type="NCBI Taxonomy" id="301880"/>
    <lineage>
        <taxon>Eukaryota</taxon>
        <taxon>Viridiplantae</taxon>
        <taxon>Streptophyta</taxon>
        <taxon>Embryophyta</taxon>
        <taxon>Tracheophyta</taxon>
        <taxon>Spermatophyta</taxon>
        <taxon>Magnoliopsida</taxon>
        <taxon>eudicotyledons</taxon>
        <taxon>Gunneridae</taxon>
        <taxon>Pentapetalae</taxon>
        <taxon>asterids</taxon>
        <taxon>campanulids</taxon>
        <taxon>Asterales</taxon>
        <taxon>Asteraceae</taxon>
        <taxon>Asteroideae</taxon>
        <taxon>Anthemideae</taxon>
        <taxon>Anthemidinae</taxon>
        <taxon>Tanacetum</taxon>
    </lineage>
</organism>